<feature type="domain" description="VOC" evidence="6">
    <location>
        <begin position="4"/>
        <end position="126"/>
    </location>
</feature>
<dbReference type="Gene3D" id="3.10.180.10">
    <property type="entry name" value="2,3-Dihydroxybiphenyl 1,2-Dioxygenase, domain 1"/>
    <property type="match status" value="1"/>
</dbReference>
<dbReference type="AlphaFoldDB" id="A0A1E5G2X9"/>
<keyword evidence="8" id="KW-1185">Reference proteome</keyword>
<dbReference type="InterPro" id="IPR029068">
    <property type="entry name" value="Glyas_Bleomycin-R_OHBP_Dase"/>
</dbReference>
<dbReference type="SUPFAM" id="SSF54593">
    <property type="entry name" value="Glyoxalase/Bleomycin resistance protein/Dihydroxybiphenyl dioxygenase"/>
    <property type="match status" value="1"/>
</dbReference>
<accession>A0A1E5G2X9</accession>
<dbReference type="STRING" id="766136.BHF68_04250"/>
<dbReference type="PANTHER" id="PTHR46036">
    <property type="entry name" value="LACTOYLGLUTATHIONE LYASE"/>
    <property type="match status" value="1"/>
</dbReference>
<dbReference type="EMBL" id="MIJE01000011">
    <property type="protein sequence ID" value="OEF97427.1"/>
    <property type="molecule type" value="Genomic_DNA"/>
</dbReference>
<keyword evidence="1" id="KW-0479">Metal-binding</keyword>
<dbReference type="PROSITE" id="PS00934">
    <property type="entry name" value="GLYOXALASE_I_1"/>
    <property type="match status" value="1"/>
</dbReference>
<evidence type="ECO:0000313" key="8">
    <source>
        <dbReference type="Proteomes" id="UP000094296"/>
    </source>
</evidence>
<dbReference type="GO" id="GO:0004462">
    <property type="term" value="F:lactoylglutathione lyase activity"/>
    <property type="evidence" value="ECO:0007669"/>
    <property type="project" value="InterPro"/>
</dbReference>
<dbReference type="PROSITE" id="PS51819">
    <property type="entry name" value="VOC"/>
    <property type="match status" value="1"/>
</dbReference>
<dbReference type="GO" id="GO:0005737">
    <property type="term" value="C:cytoplasm"/>
    <property type="evidence" value="ECO:0007669"/>
    <property type="project" value="TreeGrafter"/>
</dbReference>
<evidence type="ECO:0000256" key="3">
    <source>
        <dbReference type="ARBA" id="ARBA00030892"/>
    </source>
</evidence>
<dbReference type="GO" id="GO:0046872">
    <property type="term" value="F:metal ion binding"/>
    <property type="evidence" value="ECO:0007669"/>
    <property type="project" value="UniProtKB-KW"/>
</dbReference>
<dbReference type="PANTHER" id="PTHR46036:SF5">
    <property type="entry name" value="LACTOYLGLUTATHIONE LYASE"/>
    <property type="match status" value="1"/>
</dbReference>
<dbReference type="Proteomes" id="UP000094296">
    <property type="component" value="Unassembled WGS sequence"/>
</dbReference>
<organism evidence="7 8">
    <name type="scientific">Desulfuribacillus alkaliarsenatis</name>
    <dbReference type="NCBI Taxonomy" id="766136"/>
    <lineage>
        <taxon>Bacteria</taxon>
        <taxon>Bacillati</taxon>
        <taxon>Bacillota</taxon>
        <taxon>Desulfuribacillia</taxon>
        <taxon>Desulfuribacillales</taxon>
        <taxon>Desulfuribacillaceae</taxon>
        <taxon>Desulfuribacillus</taxon>
    </lineage>
</organism>
<gene>
    <name evidence="7" type="ORF">BHF68_04250</name>
</gene>
<keyword evidence="7" id="KW-0456">Lyase</keyword>
<dbReference type="OrthoDB" id="9814858at2"/>
<sequence>MSYKMLHTCIRVKDLEKSLAFYQGALGLVETRRIDYPEYKFTLVYLSDESKAYELELTYNYNQEESYEIGNGFSHTAVETNDLEASHKKHQDMGYQATKLMGLPGTEPSYYFVTDPDGYRVEVIRASKKN</sequence>
<evidence type="ECO:0000256" key="2">
    <source>
        <dbReference type="ARBA" id="ARBA00030291"/>
    </source>
</evidence>
<name>A0A1E5G2X9_9FIRM</name>
<dbReference type="InterPro" id="IPR037523">
    <property type="entry name" value="VOC_core"/>
</dbReference>
<comment type="caution">
    <text evidence="7">The sequence shown here is derived from an EMBL/GenBank/DDBJ whole genome shotgun (WGS) entry which is preliminary data.</text>
</comment>
<dbReference type="Pfam" id="PF00903">
    <property type="entry name" value="Glyoxalase"/>
    <property type="match status" value="1"/>
</dbReference>
<dbReference type="GO" id="GO:0019243">
    <property type="term" value="P:methylglyoxal catabolic process to D-lactate via S-lactoyl-glutathione"/>
    <property type="evidence" value="ECO:0007669"/>
    <property type="project" value="TreeGrafter"/>
</dbReference>
<evidence type="ECO:0000256" key="4">
    <source>
        <dbReference type="ARBA" id="ARBA00032460"/>
    </source>
</evidence>
<reference evidence="7 8" key="1">
    <citation type="submission" date="2016-09" db="EMBL/GenBank/DDBJ databases">
        <title>Draft genome sequence for the type strain of Desulfuribacillus alkaliarsenatis AHT28, an obligately anaerobic, sulfidogenic bacterium isolated from Russian soda lake sediments.</title>
        <authorList>
            <person name="Abin C.A."/>
            <person name="Hollibaugh J.T."/>
        </authorList>
    </citation>
    <scope>NUCLEOTIDE SEQUENCE [LARGE SCALE GENOMIC DNA]</scope>
    <source>
        <strain evidence="7 8">AHT28</strain>
    </source>
</reference>
<dbReference type="InterPro" id="IPR004360">
    <property type="entry name" value="Glyas_Fos-R_dOase_dom"/>
</dbReference>
<evidence type="ECO:0000259" key="6">
    <source>
        <dbReference type="PROSITE" id="PS51819"/>
    </source>
</evidence>
<evidence type="ECO:0000313" key="7">
    <source>
        <dbReference type="EMBL" id="OEF97427.1"/>
    </source>
</evidence>
<protein>
    <recommendedName>
        <fullName evidence="3">Aldoketomutase</fullName>
    </recommendedName>
    <alternativeName>
        <fullName evidence="2">Ketone-aldehyde mutase</fullName>
    </alternativeName>
    <alternativeName>
        <fullName evidence="4">Methylglyoxalase</fullName>
    </alternativeName>
    <alternativeName>
        <fullName evidence="5">S-D-lactoylglutathione methylglyoxal lyase</fullName>
    </alternativeName>
</protein>
<evidence type="ECO:0000256" key="5">
    <source>
        <dbReference type="ARBA" id="ARBA00033298"/>
    </source>
</evidence>
<proteinExistence type="predicted"/>
<dbReference type="InterPro" id="IPR018146">
    <property type="entry name" value="Glyoxalase_1_CS"/>
</dbReference>
<dbReference type="RefSeq" id="WP_069642825.1">
    <property type="nucleotide sequence ID" value="NZ_MIJE01000011.1"/>
</dbReference>
<evidence type="ECO:0000256" key="1">
    <source>
        <dbReference type="ARBA" id="ARBA00022723"/>
    </source>
</evidence>